<evidence type="ECO:0000313" key="2">
    <source>
        <dbReference type="EMBL" id="SHL35670.1"/>
    </source>
</evidence>
<name>A0A1M6ZZ20_9FIRM</name>
<evidence type="ECO:0000256" key="1">
    <source>
        <dbReference type="SAM" id="MobiDB-lite"/>
    </source>
</evidence>
<protein>
    <submittedName>
        <fullName evidence="2">Uncharacterized protein</fullName>
    </submittedName>
</protein>
<dbReference type="Proteomes" id="UP000183975">
    <property type="component" value="Unassembled WGS sequence"/>
</dbReference>
<feature type="region of interest" description="Disordered" evidence="1">
    <location>
        <begin position="1"/>
        <end position="21"/>
    </location>
</feature>
<proteinExistence type="predicted"/>
<evidence type="ECO:0000313" key="3">
    <source>
        <dbReference type="Proteomes" id="UP000183975"/>
    </source>
</evidence>
<accession>A0A1M6ZZ20</accession>
<dbReference type="RefSeq" id="WP_191344948.1">
    <property type="nucleotide sequence ID" value="NZ_FRAH01000097.1"/>
</dbReference>
<reference evidence="2 3" key="1">
    <citation type="submission" date="2016-11" db="EMBL/GenBank/DDBJ databases">
        <authorList>
            <person name="Jaros S."/>
            <person name="Januszkiewicz K."/>
            <person name="Wedrychowicz H."/>
        </authorList>
    </citation>
    <scope>NUCLEOTIDE SEQUENCE [LARGE SCALE GENOMIC DNA]</scope>
    <source>
        <strain evidence="2 3">DSM 14214</strain>
    </source>
</reference>
<organism evidence="2 3">
    <name type="scientific">Anaerotignum lactatifermentans DSM 14214</name>
    <dbReference type="NCBI Taxonomy" id="1121323"/>
    <lineage>
        <taxon>Bacteria</taxon>
        <taxon>Bacillati</taxon>
        <taxon>Bacillota</taxon>
        <taxon>Clostridia</taxon>
        <taxon>Lachnospirales</taxon>
        <taxon>Anaerotignaceae</taxon>
        <taxon>Anaerotignum</taxon>
    </lineage>
</organism>
<gene>
    <name evidence="2" type="ORF">SAMN02745138_03302</name>
</gene>
<keyword evidence="3" id="KW-1185">Reference proteome</keyword>
<dbReference type="GeneID" id="78177492"/>
<dbReference type="AlphaFoldDB" id="A0A1M6ZZ20"/>
<dbReference type="EMBL" id="FRAH01000097">
    <property type="protein sequence ID" value="SHL35670.1"/>
    <property type="molecule type" value="Genomic_DNA"/>
</dbReference>
<sequence>MKERQENTCKSVFRDGNSEPRREQFTKAWISLINQMERNKEMLHR</sequence>